<accession>A0ABS6SVY7</accession>
<feature type="transmembrane region" description="Helical" evidence="1">
    <location>
        <begin position="99"/>
        <end position="125"/>
    </location>
</feature>
<dbReference type="RefSeq" id="WP_218494067.1">
    <property type="nucleotide sequence ID" value="NZ_JAHUZC010000013.1"/>
</dbReference>
<evidence type="ECO:0000313" key="3">
    <source>
        <dbReference type="Proteomes" id="UP000723776"/>
    </source>
</evidence>
<dbReference type="CDD" id="cd21809">
    <property type="entry name" value="ABC-2_lan_permease-like"/>
    <property type="match status" value="1"/>
</dbReference>
<dbReference type="EMBL" id="JAHUZC010000013">
    <property type="protein sequence ID" value="MBV7365902.1"/>
    <property type="molecule type" value="Genomic_DNA"/>
</dbReference>
<proteinExistence type="predicted"/>
<keyword evidence="1" id="KW-1133">Transmembrane helix</keyword>
<evidence type="ECO:0000256" key="1">
    <source>
        <dbReference type="SAM" id="Phobius"/>
    </source>
</evidence>
<keyword evidence="1" id="KW-0472">Membrane</keyword>
<evidence type="ECO:0000313" key="2">
    <source>
        <dbReference type="EMBL" id="MBV7365902.1"/>
    </source>
</evidence>
<sequence length="246" mass="28118">MGSYFLAEWKKTRKTQLLLIGIAFLIFSSFIGLGIYFASREVLVDGTQSLVLWGQLTFYNSTLLYPPMLAIITGLLIMPEFERKTLDMLKVNQVSMGKLYFGKLLCSFIIILPVQLILFLIFIIATKVDGITLDLSLQTYFKWLFLAVLASFPIITLQSYVTVKTRNFSKSVGLATIGSMFNFVLIFINEDLTKFFPYSQPMIALRSRSLADMSLNDMIIFLAVNIFYSFVFYKFTVGALEKDKQY</sequence>
<reference evidence="2 3" key="1">
    <citation type="submission" date="2021-06" db="EMBL/GenBank/DDBJ databases">
        <title>A novel Streptococcus species isolated from patients with diabetic foot ulcer (DFU).</title>
        <authorList>
            <person name="Chen Y.-S."/>
        </authorList>
    </citation>
    <scope>NUCLEOTIDE SEQUENCE [LARGE SCALE GENOMIC DNA]</scope>
    <source>
        <strain evidence="2 3">DM3B3</strain>
    </source>
</reference>
<protein>
    <submittedName>
        <fullName evidence="2">ABC transporter permease</fullName>
    </submittedName>
</protein>
<gene>
    <name evidence="2" type="ORF">KUA57_08595</name>
</gene>
<dbReference type="Pfam" id="PF12730">
    <property type="entry name" value="ABC2_membrane_4"/>
    <property type="match status" value="1"/>
</dbReference>
<comment type="caution">
    <text evidence="2">The sequence shown here is derived from an EMBL/GenBank/DDBJ whole genome shotgun (WGS) entry which is preliminary data.</text>
</comment>
<feature type="transmembrane region" description="Helical" evidence="1">
    <location>
        <begin position="17"/>
        <end position="38"/>
    </location>
</feature>
<dbReference type="Proteomes" id="UP000723776">
    <property type="component" value="Unassembled WGS sequence"/>
</dbReference>
<organism evidence="2 3">
    <name type="scientific">Streptococcus vulneris</name>
    <dbReference type="NCBI Taxonomy" id="2853160"/>
    <lineage>
        <taxon>Bacteria</taxon>
        <taxon>Bacillati</taxon>
        <taxon>Bacillota</taxon>
        <taxon>Bacilli</taxon>
        <taxon>Lactobacillales</taxon>
        <taxon>Streptococcaceae</taxon>
        <taxon>Streptococcus</taxon>
    </lineage>
</organism>
<keyword evidence="1" id="KW-0812">Transmembrane</keyword>
<keyword evidence="3" id="KW-1185">Reference proteome</keyword>
<feature type="transmembrane region" description="Helical" evidence="1">
    <location>
        <begin position="58"/>
        <end position="78"/>
    </location>
</feature>
<feature type="transmembrane region" description="Helical" evidence="1">
    <location>
        <begin position="218"/>
        <end position="240"/>
    </location>
</feature>
<feature type="transmembrane region" description="Helical" evidence="1">
    <location>
        <begin position="172"/>
        <end position="189"/>
    </location>
</feature>
<feature type="transmembrane region" description="Helical" evidence="1">
    <location>
        <begin position="140"/>
        <end position="160"/>
    </location>
</feature>
<name>A0ABS6SVY7_9STRE</name>